<gene>
    <name evidence="8" type="ORF">Lalb_Chr22g0351291</name>
</gene>
<dbReference type="GO" id="GO:0005634">
    <property type="term" value="C:nucleus"/>
    <property type="evidence" value="ECO:0007669"/>
    <property type="project" value="UniProtKB-SubCell"/>
</dbReference>
<keyword evidence="9" id="KW-1185">Reference proteome</keyword>
<feature type="compositionally biased region" description="Low complexity" evidence="7">
    <location>
        <begin position="63"/>
        <end position="75"/>
    </location>
</feature>
<feature type="region of interest" description="Disordered" evidence="7">
    <location>
        <begin position="49"/>
        <end position="80"/>
    </location>
</feature>
<evidence type="ECO:0000313" key="8">
    <source>
        <dbReference type="EMBL" id="KAE9588052.1"/>
    </source>
</evidence>
<protein>
    <recommendedName>
        <fullName evidence="6">Transcription repressor</fullName>
    </recommendedName>
    <alternativeName>
        <fullName evidence="6">Ovate family protein</fullName>
    </alternativeName>
</protein>
<comment type="caution">
    <text evidence="8">The sequence shown here is derived from an EMBL/GenBank/DDBJ whole genome shotgun (WGS) entry which is preliminary data.</text>
</comment>
<reference evidence="9" key="1">
    <citation type="journal article" date="2020" name="Nat. Commun.">
        <title>Genome sequence of the cluster root forming white lupin.</title>
        <authorList>
            <person name="Hufnagel B."/>
            <person name="Marques A."/>
            <person name="Soriano A."/>
            <person name="Marques L."/>
            <person name="Divol F."/>
            <person name="Doumas P."/>
            <person name="Sallet E."/>
            <person name="Mancinotti D."/>
            <person name="Carrere S."/>
            <person name="Marande W."/>
            <person name="Arribat S."/>
            <person name="Keller J."/>
            <person name="Huneau C."/>
            <person name="Blein T."/>
            <person name="Aime D."/>
            <person name="Laguerre M."/>
            <person name="Taylor J."/>
            <person name="Schubert V."/>
            <person name="Nelson M."/>
            <person name="Geu-Flores F."/>
            <person name="Crespi M."/>
            <person name="Gallardo-Guerrero K."/>
            <person name="Delaux P.-M."/>
            <person name="Salse J."/>
            <person name="Berges H."/>
            <person name="Guyot R."/>
            <person name="Gouzy J."/>
            <person name="Peret B."/>
        </authorList>
    </citation>
    <scope>NUCLEOTIDE SEQUENCE [LARGE SCALE GENOMIC DNA]</scope>
    <source>
        <strain evidence="9">cv. Amiga</strain>
    </source>
</reference>
<evidence type="ECO:0000256" key="6">
    <source>
        <dbReference type="RuleBase" id="RU367028"/>
    </source>
</evidence>
<dbReference type="NCBIfam" id="TIGR01568">
    <property type="entry name" value="A_thal_3678"/>
    <property type="match status" value="1"/>
</dbReference>
<dbReference type="PROSITE" id="PS51754">
    <property type="entry name" value="OVATE"/>
    <property type="match status" value="1"/>
</dbReference>
<dbReference type="Proteomes" id="UP000447434">
    <property type="component" value="Chromosome 22"/>
</dbReference>
<dbReference type="PANTHER" id="PTHR33057">
    <property type="entry name" value="TRANSCRIPTION REPRESSOR OFP7-RELATED"/>
    <property type="match status" value="1"/>
</dbReference>
<proteinExistence type="predicted"/>
<dbReference type="OrthoDB" id="689980at2759"/>
<evidence type="ECO:0000256" key="1">
    <source>
        <dbReference type="ARBA" id="ARBA00004123"/>
    </source>
</evidence>
<evidence type="ECO:0000256" key="2">
    <source>
        <dbReference type="ARBA" id="ARBA00022491"/>
    </source>
</evidence>
<dbReference type="PANTHER" id="PTHR33057:SF117">
    <property type="entry name" value="TRANSCRIPTION REPRESSOR OFP14"/>
    <property type="match status" value="1"/>
</dbReference>
<dbReference type="GO" id="GO:0045892">
    <property type="term" value="P:negative regulation of DNA-templated transcription"/>
    <property type="evidence" value="ECO:0007669"/>
    <property type="project" value="UniProtKB-UniRule"/>
</dbReference>
<keyword evidence="4 6" id="KW-0804">Transcription</keyword>
<dbReference type="Pfam" id="PF04844">
    <property type="entry name" value="Ovate"/>
    <property type="match status" value="1"/>
</dbReference>
<dbReference type="AlphaFoldDB" id="A0A6A5N753"/>
<keyword evidence="3 6" id="KW-0805">Transcription regulation</keyword>
<organism evidence="8 9">
    <name type="scientific">Lupinus albus</name>
    <name type="common">White lupine</name>
    <name type="synonym">Lupinus termis</name>
    <dbReference type="NCBI Taxonomy" id="3870"/>
    <lineage>
        <taxon>Eukaryota</taxon>
        <taxon>Viridiplantae</taxon>
        <taxon>Streptophyta</taxon>
        <taxon>Embryophyta</taxon>
        <taxon>Tracheophyta</taxon>
        <taxon>Spermatophyta</taxon>
        <taxon>Magnoliopsida</taxon>
        <taxon>eudicotyledons</taxon>
        <taxon>Gunneridae</taxon>
        <taxon>Pentapetalae</taxon>
        <taxon>rosids</taxon>
        <taxon>fabids</taxon>
        <taxon>Fabales</taxon>
        <taxon>Fabaceae</taxon>
        <taxon>Papilionoideae</taxon>
        <taxon>50 kb inversion clade</taxon>
        <taxon>genistoids sensu lato</taxon>
        <taxon>core genistoids</taxon>
        <taxon>Genisteae</taxon>
        <taxon>Lupinus</taxon>
    </lineage>
</organism>
<evidence type="ECO:0000256" key="3">
    <source>
        <dbReference type="ARBA" id="ARBA00023015"/>
    </source>
</evidence>
<comment type="function">
    <text evidence="6">Transcriptional repressor that regulates multiple aspects of plant growth and development.</text>
</comment>
<accession>A0A6A5N753</accession>
<keyword evidence="5 6" id="KW-0539">Nucleus</keyword>
<comment type="subcellular location">
    <subcellularLocation>
        <location evidence="1 6">Nucleus</location>
    </subcellularLocation>
</comment>
<evidence type="ECO:0000256" key="4">
    <source>
        <dbReference type="ARBA" id="ARBA00023163"/>
    </source>
</evidence>
<evidence type="ECO:0000256" key="5">
    <source>
        <dbReference type="ARBA" id="ARBA00023242"/>
    </source>
</evidence>
<keyword evidence="2 6" id="KW-0678">Repressor</keyword>
<evidence type="ECO:0000256" key="7">
    <source>
        <dbReference type="SAM" id="MobiDB-lite"/>
    </source>
</evidence>
<dbReference type="InterPro" id="IPR038933">
    <property type="entry name" value="Ovate"/>
</dbReference>
<dbReference type="EMBL" id="WOCE01000022">
    <property type="protein sequence ID" value="KAE9588052.1"/>
    <property type="molecule type" value="Genomic_DNA"/>
</dbReference>
<name>A0A6A5N753_LUPAL</name>
<evidence type="ECO:0000313" key="9">
    <source>
        <dbReference type="Proteomes" id="UP000447434"/>
    </source>
</evidence>
<sequence length="320" mass="36267">MPKKIQKTLHDYISKIKTYHHPQIQLPFHSLPFSKGWILSGCKHPKTPSFALEGRNETHDDGSNSSNSNSNNNNNSDHKDDAAATLADVDRFLLENFKSLYLKDDDGGDEDNGNRYKNTRRVFLENQSHGEEGPKLGPMLFDSTRLLEMPRDLCGSTRFFVKPGFSGSLMVDDAMTSMTTTPTKISDHDETGSTATSTTTVITVNDSSSKEGVNMEKTRLPDNCIALLSCSPNPYEEFKRSMKEMVETRARNHEGEIDWEFMEDLLFCYLNLNEKKSHKFILSAFVDIITVMRQNSESGTMIKVKPHSVRTVMIRRKVNK</sequence>
<dbReference type="InterPro" id="IPR006458">
    <property type="entry name" value="Ovate_C"/>
</dbReference>